<organism evidence="4 5">
    <name type="scientific">Micromonospora fulviviridis</name>
    <dbReference type="NCBI Taxonomy" id="47860"/>
    <lineage>
        <taxon>Bacteria</taxon>
        <taxon>Bacillati</taxon>
        <taxon>Actinomycetota</taxon>
        <taxon>Actinomycetes</taxon>
        <taxon>Micromonosporales</taxon>
        <taxon>Micromonosporaceae</taxon>
        <taxon>Micromonospora</taxon>
    </lineage>
</organism>
<name>A0ABV2VU34_9ACTN</name>
<dbReference type="Proteomes" id="UP001550348">
    <property type="component" value="Unassembled WGS sequence"/>
</dbReference>
<dbReference type="InterPro" id="IPR029024">
    <property type="entry name" value="TerB-like"/>
</dbReference>
<evidence type="ECO:0000313" key="5">
    <source>
        <dbReference type="Proteomes" id="UP001550348"/>
    </source>
</evidence>
<evidence type="ECO:0000259" key="2">
    <source>
        <dbReference type="Pfam" id="PF13208"/>
    </source>
</evidence>
<feature type="region of interest" description="Disordered" evidence="1">
    <location>
        <begin position="676"/>
        <end position="700"/>
    </location>
</feature>
<dbReference type="SUPFAM" id="SSF158682">
    <property type="entry name" value="TerB-like"/>
    <property type="match status" value="1"/>
</dbReference>
<protein>
    <submittedName>
        <fullName evidence="4">TerB N-terminal domain-containing protein</fullName>
    </submittedName>
</protein>
<reference evidence="4 5" key="1">
    <citation type="submission" date="2024-06" db="EMBL/GenBank/DDBJ databases">
        <title>The Natural Products Discovery Center: Release of the First 8490 Sequenced Strains for Exploring Actinobacteria Biosynthetic Diversity.</title>
        <authorList>
            <person name="Kalkreuter E."/>
            <person name="Kautsar S.A."/>
            <person name="Yang D."/>
            <person name="Bader C.D."/>
            <person name="Teijaro C.N."/>
            <person name="Fluegel L."/>
            <person name="Davis C.M."/>
            <person name="Simpson J.R."/>
            <person name="Lauterbach L."/>
            <person name="Steele A.D."/>
            <person name="Gui C."/>
            <person name="Meng S."/>
            <person name="Li G."/>
            <person name="Viehrig K."/>
            <person name="Ye F."/>
            <person name="Su P."/>
            <person name="Kiefer A.F."/>
            <person name="Nichols A."/>
            <person name="Cepeda A.J."/>
            <person name="Yan W."/>
            <person name="Fan B."/>
            <person name="Jiang Y."/>
            <person name="Adhikari A."/>
            <person name="Zheng C.-J."/>
            <person name="Schuster L."/>
            <person name="Cowan T.M."/>
            <person name="Smanski M.J."/>
            <person name="Chevrette M.G."/>
            <person name="De Carvalho L.P.S."/>
            <person name="Shen B."/>
        </authorList>
    </citation>
    <scope>NUCLEOTIDE SEQUENCE [LARGE SCALE GENOMIC DNA]</scope>
    <source>
        <strain evidence="4 5">NPDC006286</strain>
    </source>
</reference>
<comment type="caution">
    <text evidence="4">The sequence shown here is derived from an EMBL/GenBank/DDBJ whole genome shotgun (WGS) entry which is preliminary data.</text>
</comment>
<accession>A0ABV2VU34</accession>
<dbReference type="InterPro" id="IPR028932">
    <property type="entry name" value="TerB-C"/>
</dbReference>
<evidence type="ECO:0000259" key="3">
    <source>
        <dbReference type="Pfam" id="PF15615"/>
    </source>
</evidence>
<feature type="domain" description="TerB N-terminal" evidence="2">
    <location>
        <begin position="20"/>
        <end position="236"/>
    </location>
</feature>
<dbReference type="InterPro" id="IPR025266">
    <property type="entry name" value="TerB_N"/>
</dbReference>
<sequence>MDTVGTVVKLPNSASGRWFPPGRPATLGDHVIPGGLIYIGRHLRSASGGVEPALINPDLPVAPPGGRSIAPGAGPGLAYHLLPPVTRRTYLDWLAGGRGADVAPGLVLLFCFGLERRMLVDADHDPAVRRELPTIAAEVRRLHARYGEAGRTLRDALDRLLDLLELLTATRDVPVGRVGPRVGSGAPAAVLESVPGRTTTMGVRVALARFAAASAPVPADWARVWVQHHPTLHPRSAQTACPEEFDRLFALRYRDRHGAGLVPARDLPGIRLRYQPASPGLATTLVCREDLPDVLAERRSTRALGALLDSVAAALDSYRRWLAGFPQGRGSLAAATVLPPELVDAGHGQLGALRVWAERQLDGRPRVTVDAGDFWAFWSTSAPDRMTRAEAAAFLTVLALIDFGVEPDARFGAPPLAPGAAVLFRLGRPASERPSRRFPAAAAVARCAAAVASASGAVDPREPVGAAVLGTSGDLAAALRVAPGEDLRLAARLGWLLTTRIDVDRLGRQTASLTPAEREIAGHYLVTVALAADPAIGPATVAVLTRVYRILGLEPDLVFHRLHERGVGAAPALPGLLPVACVDEAVTTDVRTRADESSGAGERDQLVVVQAAAPVANGYALPWAVAVPPPTVPPAVDGAPPGGVLLDQATITRKIAESSAAATLLTAIFESDPPYDAGQALGGAPSATAPPDAAREPVAGAPATPLEADDVDRIAGLDPAHSALLRALAARPCRTREEFASLAAAHGVLPDGAFDLLNEVAIDVVGGPLFQDDDTLAMDNEVLMELLR</sequence>
<keyword evidence="5" id="KW-1185">Reference proteome</keyword>
<dbReference type="Pfam" id="PF15615">
    <property type="entry name" value="TerB_C"/>
    <property type="match status" value="1"/>
</dbReference>
<evidence type="ECO:0000313" key="4">
    <source>
        <dbReference type="EMBL" id="MEU0156307.1"/>
    </source>
</evidence>
<dbReference type="Pfam" id="PF13208">
    <property type="entry name" value="TerB_N"/>
    <property type="match status" value="1"/>
</dbReference>
<proteinExistence type="predicted"/>
<feature type="domain" description="TerB-C" evidence="3">
    <location>
        <begin position="643"/>
        <end position="786"/>
    </location>
</feature>
<dbReference type="RefSeq" id="WP_355667829.1">
    <property type="nucleotide sequence ID" value="NZ_JBEXRX010000172.1"/>
</dbReference>
<dbReference type="EMBL" id="JBEXRX010000172">
    <property type="protein sequence ID" value="MEU0156307.1"/>
    <property type="molecule type" value="Genomic_DNA"/>
</dbReference>
<gene>
    <name evidence="4" type="ORF">ABZ071_31395</name>
</gene>
<evidence type="ECO:0000256" key="1">
    <source>
        <dbReference type="SAM" id="MobiDB-lite"/>
    </source>
</evidence>